<proteinExistence type="predicted"/>
<dbReference type="AlphaFoldDB" id="A0A0E9PVG0"/>
<evidence type="ECO:0000313" key="1">
    <source>
        <dbReference type="EMBL" id="JAH08611.1"/>
    </source>
</evidence>
<protein>
    <submittedName>
        <fullName evidence="1">Uncharacterized protein</fullName>
    </submittedName>
</protein>
<accession>A0A0E9PVG0</accession>
<reference evidence="1" key="1">
    <citation type="submission" date="2014-11" db="EMBL/GenBank/DDBJ databases">
        <authorList>
            <person name="Amaro Gonzalez C."/>
        </authorList>
    </citation>
    <scope>NUCLEOTIDE SEQUENCE</scope>
</reference>
<organism evidence="1">
    <name type="scientific">Anguilla anguilla</name>
    <name type="common">European freshwater eel</name>
    <name type="synonym">Muraena anguilla</name>
    <dbReference type="NCBI Taxonomy" id="7936"/>
    <lineage>
        <taxon>Eukaryota</taxon>
        <taxon>Metazoa</taxon>
        <taxon>Chordata</taxon>
        <taxon>Craniata</taxon>
        <taxon>Vertebrata</taxon>
        <taxon>Euteleostomi</taxon>
        <taxon>Actinopterygii</taxon>
        <taxon>Neopterygii</taxon>
        <taxon>Teleostei</taxon>
        <taxon>Anguilliformes</taxon>
        <taxon>Anguillidae</taxon>
        <taxon>Anguilla</taxon>
    </lineage>
</organism>
<dbReference type="EMBL" id="GBXM01099966">
    <property type="protein sequence ID" value="JAH08611.1"/>
    <property type="molecule type" value="Transcribed_RNA"/>
</dbReference>
<reference evidence="1" key="2">
    <citation type="journal article" date="2015" name="Fish Shellfish Immunol.">
        <title>Early steps in the European eel (Anguilla anguilla)-Vibrio vulnificus interaction in the gills: Role of the RtxA13 toxin.</title>
        <authorList>
            <person name="Callol A."/>
            <person name="Pajuelo D."/>
            <person name="Ebbesson L."/>
            <person name="Teles M."/>
            <person name="MacKenzie S."/>
            <person name="Amaro C."/>
        </authorList>
    </citation>
    <scope>NUCLEOTIDE SEQUENCE</scope>
</reference>
<sequence length="18" mass="2196">MKCHSEKNVLFFTELQKL</sequence>
<name>A0A0E9PVG0_ANGAN</name>